<evidence type="ECO:0000256" key="3">
    <source>
        <dbReference type="ARBA" id="ARBA00022801"/>
    </source>
</evidence>
<dbReference type="InterPro" id="IPR017850">
    <property type="entry name" value="Alkaline_phosphatase_core_sf"/>
</dbReference>
<dbReference type="PROSITE" id="PS00523">
    <property type="entry name" value="SULFATASE_1"/>
    <property type="match status" value="1"/>
</dbReference>
<dbReference type="EMBL" id="APMY01000004">
    <property type="protein sequence ID" value="EOM78399.1"/>
    <property type="molecule type" value="Genomic_DNA"/>
</dbReference>
<evidence type="ECO:0000256" key="4">
    <source>
        <dbReference type="ARBA" id="ARBA00022837"/>
    </source>
</evidence>
<comment type="caution">
    <text evidence="7">The sequence shown here is derived from an EMBL/GenBank/DDBJ whole genome shotgun (WGS) entry which is preliminary data.</text>
</comment>
<evidence type="ECO:0000256" key="2">
    <source>
        <dbReference type="ARBA" id="ARBA00022723"/>
    </source>
</evidence>
<comment type="similarity">
    <text evidence="1">Belongs to the sulfatase family.</text>
</comment>
<dbReference type="Gene3D" id="3.30.1120.10">
    <property type="match status" value="1"/>
</dbReference>
<feature type="region of interest" description="Disordered" evidence="5">
    <location>
        <begin position="67"/>
        <end position="86"/>
    </location>
</feature>
<dbReference type="GO" id="GO:0046872">
    <property type="term" value="F:metal ion binding"/>
    <property type="evidence" value="ECO:0007669"/>
    <property type="project" value="UniProtKB-KW"/>
</dbReference>
<keyword evidence="4" id="KW-0106">Calcium</keyword>
<dbReference type="PROSITE" id="PS00149">
    <property type="entry name" value="SULFATASE_2"/>
    <property type="match status" value="1"/>
</dbReference>
<sequence>MTACAVSALVMGRTVEHTRLARNRRRTENSCTHGDSNDLVHVTCADICSRRFQSGAAANGCFTAGMSPTSRAPRESEIPPHARGYDGFGGVAGRTAAESTPHWPARERARSGSPNVVVILVDDMGFADIGPFGSEIPTPNLDRIAGDGYRFTNYHTTPLCSPSRAALLTGLNPHRAGYGFVANADPGFPGLRLELADDVHTLPEVLRGAGYATYAVGKWHLVRDANMSPGRTRESWPTQRGFDRYYGSLEGLNSFFHPNQLVADNSAQDVDEYPEDYYLTDDLTDRALSFVKDLRAHDAEKPFFLYFAHVAMHGPLQAKAADIAKHRGRYDQGWDAVRRERFARQIADGLFPEGTRDARNVLGGFDVPAWDSLDAETQERYARYQEVYAAMVTSIDDSLGRLLALLDELGETDDTIVVFTTDNGGTAEGGAEGTRSYFAEFARIREPGWVGDVPHDVDLIGGPRLGVHYPRGWAQASNTPFRFYKGQSFAGGVRVPLLVSWPAGLARQADDDGLRTEFAYVTDLAPTLLDLVGATAPERRRGLPAQPVDGVSVAEVLRDPAADSPHTEQYTEMTGNRGYYRDGWKLLALNPTLLDPASDVGEPRWELYDVRSDPTELHDLAARYPERVAELAQAFDDAAWANTVYPILGNAVGAVRGPGEEHYAAPVRLLPGTPVLERYRSARLVALRDWSAHARIGAYAGEVGVLLAHGDPQAGYALYVEDGDAVLVYNAYGVIERAASPVPHGATGIGVVATVTGPVRWDLALVIGDDVVATISDVPQLVGMAPWTGISIGRDARGPVDPDLRNRRGVFPWTGELRDVTYASGPRSIAPEIEEAIEREYAALTD</sequence>
<evidence type="ECO:0000313" key="7">
    <source>
        <dbReference type="EMBL" id="EOM78399.1"/>
    </source>
</evidence>
<feature type="compositionally biased region" description="Basic and acidic residues" evidence="5">
    <location>
        <begin position="72"/>
        <end position="84"/>
    </location>
</feature>
<dbReference type="CDD" id="cd16025">
    <property type="entry name" value="PAS_like"/>
    <property type="match status" value="1"/>
</dbReference>
<name>R7WW84_9NOCA</name>
<proteinExistence type="inferred from homology"/>
<dbReference type="SUPFAM" id="SSF53649">
    <property type="entry name" value="Alkaline phosphatase-like"/>
    <property type="match status" value="1"/>
</dbReference>
<evidence type="ECO:0000259" key="6">
    <source>
        <dbReference type="Pfam" id="PF00884"/>
    </source>
</evidence>
<accession>R7WW84</accession>
<dbReference type="PATRIC" id="fig|1273125.3.peg.226"/>
<keyword evidence="3" id="KW-0378">Hydrolase</keyword>
<keyword evidence="8" id="KW-1185">Reference proteome</keyword>
<dbReference type="eggNOG" id="COG3119">
    <property type="taxonomic scope" value="Bacteria"/>
</dbReference>
<dbReference type="InterPro" id="IPR000917">
    <property type="entry name" value="Sulfatase_N"/>
</dbReference>
<dbReference type="InterPro" id="IPR050738">
    <property type="entry name" value="Sulfatase"/>
</dbReference>
<dbReference type="Pfam" id="PF00884">
    <property type="entry name" value="Sulfatase"/>
    <property type="match status" value="1"/>
</dbReference>
<dbReference type="Proteomes" id="UP000013525">
    <property type="component" value="Unassembled WGS sequence"/>
</dbReference>
<feature type="domain" description="Sulfatase N-terminal" evidence="6">
    <location>
        <begin position="114"/>
        <end position="533"/>
    </location>
</feature>
<protein>
    <submittedName>
        <fullName evidence="7">Arylsulfatase</fullName>
    </submittedName>
</protein>
<organism evidence="7 8">
    <name type="scientific">Rhodococcus rhodnii LMG 5362</name>
    <dbReference type="NCBI Taxonomy" id="1273125"/>
    <lineage>
        <taxon>Bacteria</taxon>
        <taxon>Bacillati</taxon>
        <taxon>Actinomycetota</taxon>
        <taxon>Actinomycetes</taxon>
        <taxon>Mycobacteriales</taxon>
        <taxon>Nocardiaceae</taxon>
        <taxon>Rhodococcus</taxon>
    </lineage>
</organism>
<reference evidence="7 8" key="1">
    <citation type="journal article" date="2013" name="Genome Announc.">
        <title>Draft Genome Sequence of Rhodococcus rhodnii Strain LMG5362, a Symbiont of Rhodnius prolixus (Hemiptera, Reduviidae, Triatominae), the Principle Vector of Trypanosoma cruzi.</title>
        <authorList>
            <person name="Pachebat J.A."/>
            <person name="van Keulen G."/>
            <person name="Whitten M.M."/>
            <person name="Girdwood S."/>
            <person name="Del Sol R."/>
            <person name="Dyson P.J."/>
            <person name="Facey P.D."/>
        </authorList>
    </citation>
    <scope>NUCLEOTIDE SEQUENCE [LARGE SCALE GENOMIC DNA]</scope>
    <source>
        <strain evidence="7 8">LMG 5362</strain>
    </source>
</reference>
<evidence type="ECO:0000256" key="5">
    <source>
        <dbReference type="SAM" id="MobiDB-lite"/>
    </source>
</evidence>
<evidence type="ECO:0000313" key="8">
    <source>
        <dbReference type="Proteomes" id="UP000013525"/>
    </source>
</evidence>
<dbReference type="InterPro" id="IPR024607">
    <property type="entry name" value="Sulfatase_CS"/>
</dbReference>
<dbReference type="AlphaFoldDB" id="R7WW84"/>
<keyword evidence="2" id="KW-0479">Metal-binding</keyword>
<evidence type="ECO:0000256" key="1">
    <source>
        <dbReference type="ARBA" id="ARBA00008779"/>
    </source>
</evidence>
<dbReference type="PANTHER" id="PTHR42693">
    <property type="entry name" value="ARYLSULFATASE FAMILY MEMBER"/>
    <property type="match status" value="1"/>
</dbReference>
<dbReference type="PANTHER" id="PTHR42693:SF33">
    <property type="entry name" value="ARYLSULFATASE"/>
    <property type="match status" value="1"/>
</dbReference>
<gene>
    <name evidence="7" type="ORF">Rrhod_0227</name>
</gene>
<dbReference type="GO" id="GO:0004065">
    <property type="term" value="F:arylsulfatase activity"/>
    <property type="evidence" value="ECO:0007669"/>
    <property type="project" value="TreeGrafter"/>
</dbReference>
<dbReference type="Gene3D" id="3.40.720.10">
    <property type="entry name" value="Alkaline Phosphatase, subunit A"/>
    <property type="match status" value="1"/>
</dbReference>